<sequence length="158" mass="18200">MKKLISILVFGLLSACSTNAPNTFSRVTDSTYKSYSDFVERQQLNLIDKVDDMAFWDVRALDNDYAVLSVKRNKHYLLALDDSCKGMEFDARFGLVQQEEHKLNVKDKILKLTNKNSSCSITSIYKLYQVQFEELERLRAQTRNSSRDLSRSSGVRVI</sequence>
<evidence type="ECO:0000313" key="2">
    <source>
        <dbReference type="EMBL" id="MBC3767872.1"/>
    </source>
</evidence>
<protein>
    <recommendedName>
        <fullName evidence="4">Lipoprotein</fullName>
    </recommendedName>
</protein>
<proteinExistence type="predicted"/>
<evidence type="ECO:0000313" key="3">
    <source>
        <dbReference type="Proteomes" id="UP000601768"/>
    </source>
</evidence>
<dbReference type="Pfam" id="PF20101">
    <property type="entry name" value="DUF6491"/>
    <property type="match status" value="1"/>
</dbReference>
<name>A0A8J6M4F2_9ALTE</name>
<keyword evidence="1" id="KW-0732">Signal</keyword>
<comment type="caution">
    <text evidence="2">The sequence shown here is derived from an EMBL/GenBank/DDBJ whole genome shotgun (WGS) entry which is preliminary data.</text>
</comment>
<gene>
    <name evidence="2" type="ORF">H8B19_18490</name>
</gene>
<feature type="chain" id="PRO_5035265859" description="Lipoprotein" evidence="1">
    <location>
        <begin position="21"/>
        <end position="158"/>
    </location>
</feature>
<dbReference type="AlphaFoldDB" id="A0A8J6M4F2"/>
<accession>A0A8J6M4F2</accession>
<dbReference type="EMBL" id="JACNEP010000028">
    <property type="protein sequence ID" value="MBC3767872.1"/>
    <property type="molecule type" value="Genomic_DNA"/>
</dbReference>
<evidence type="ECO:0008006" key="4">
    <source>
        <dbReference type="Google" id="ProtNLM"/>
    </source>
</evidence>
<dbReference type="InterPro" id="IPR045500">
    <property type="entry name" value="DUF6491"/>
</dbReference>
<dbReference type="Proteomes" id="UP000601768">
    <property type="component" value="Unassembled WGS sequence"/>
</dbReference>
<reference evidence="2" key="2">
    <citation type="submission" date="2020-08" db="EMBL/GenBank/DDBJ databases">
        <authorList>
            <person name="Lai Q."/>
        </authorList>
    </citation>
    <scope>NUCLEOTIDE SEQUENCE</scope>
    <source>
        <strain evidence="2">S27-2</strain>
    </source>
</reference>
<feature type="signal peptide" evidence="1">
    <location>
        <begin position="1"/>
        <end position="20"/>
    </location>
</feature>
<dbReference type="RefSeq" id="WP_186508584.1">
    <property type="nucleotide sequence ID" value="NZ_JACNEP010000028.1"/>
</dbReference>
<reference evidence="2" key="1">
    <citation type="journal article" date="2018" name="Int. J. Syst. Evol. Microbiol.">
        <title>Neptunicella marina gen. nov., sp. nov., isolated from surface seawater.</title>
        <authorList>
            <person name="Liu X."/>
            <person name="Lai Q."/>
            <person name="Du Y."/>
            <person name="Zhang X."/>
            <person name="Liu Z."/>
            <person name="Sun F."/>
            <person name="Shao Z."/>
        </authorList>
    </citation>
    <scope>NUCLEOTIDE SEQUENCE</scope>
    <source>
        <strain evidence="2">S27-2</strain>
    </source>
</reference>
<organism evidence="2 3">
    <name type="scientific">Neptunicella marina</name>
    <dbReference type="NCBI Taxonomy" id="2125989"/>
    <lineage>
        <taxon>Bacteria</taxon>
        <taxon>Pseudomonadati</taxon>
        <taxon>Pseudomonadota</taxon>
        <taxon>Gammaproteobacteria</taxon>
        <taxon>Alteromonadales</taxon>
        <taxon>Alteromonadaceae</taxon>
        <taxon>Neptunicella</taxon>
    </lineage>
</organism>
<evidence type="ECO:0000256" key="1">
    <source>
        <dbReference type="SAM" id="SignalP"/>
    </source>
</evidence>
<dbReference type="PROSITE" id="PS51257">
    <property type="entry name" value="PROKAR_LIPOPROTEIN"/>
    <property type="match status" value="1"/>
</dbReference>
<keyword evidence="3" id="KW-1185">Reference proteome</keyword>